<gene>
    <name evidence="5" type="ORF">HYDPIDRAFT_176221</name>
</gene>
<reference evidence="5 6" key="1">
    <citation type="submission" date="2014-04" db="EMBL/GenBank/DDBJ databases">
        <title>Evolutionary Origins and Diversification of the Mycorrhizal Mutualists.</title>
        <authorList>
            <consortium name="DOE Joint Genome Institute"/>
            <consortium name="Mycorrhizal Genomics Consortium"/>
            <person name="Kohler A."/>
            <person name="Kuo A."/>
            <person name="Nagy L.G."/>
            <person name="Floudas D."/>
            <person name="Copeland A."/>
            <person name="Barry K.W."/>
            <person name="Cichocki N."/>
            <person name="Veneault-Fourrey C."/>
            <person name="LaButti K."/>
            <person name="Lindquist E.A."/>
            <person name="Lipzen A."/>
            <person name="Lundell T."/>
            <person name="Morin E."/>
            <person name="Murat C."/>
            <person name="Riley R."/>
            <person name="Ohm R."/>
            <person name="Sun H."/>
            <person name="Tunlid A."/>
            <person name="Henrissat B."/>
            <person name="Grigoriev I.V."/>
            <person name="Hibbett D.S."/>
            <person name="Martin F."/>
        </authorList>
    </citation>
    <scope>NUCLEOTIDE SEQUENCE [LARGE SCALE GENOMIC DNA]</scope>
    <source>
        <strain evidence="5 6">MD-312</strain>
    </source>
</reference>
<name>A0A0C9VC79_9AGAM</name>
<dbReference type="PROSITE" id="PS51279">
    <property type="entry name" value="BCNT_C"/>
    <property type="match status" value="1"/>
</dbReference>
<dbReference type="PANTHER" id="PTHR48407:SF1">
    <property type="entry name" value="CRANIOFACIAL DEVELOPMENT PROTEIN 1"/>
    <property type="match status" value="1"/>
</dbReference>
<dbReference type="AlphaFoldDB" id="A0A0C9VC79"/>
<feature type="domain" description="BCNT-C" evidence="4">
    <location>
        <begin position="156"/>
        <end position="238"/>
    </location>
</feature>
<comment type="similarity">
    <text evidence="1">Belongs to the SWC5 family.</text>
</comment>
<evidence type="ECO:0000256" key="1">
    <source>
        <dbReference type="ARBA" id="ARBA00010465"/>
    </source>
</evidence>
<dbReference type="InterPro" id="IPR011421">
    <property type="entry name" value="BCNT-C"/>
</dbReference>
<evidence type="ECO:0000313" key="6">
    <source>
        <dbReference type="Proteomes" id="UP000053820"/>
    </source>
</evidence>
<feature type="region of interest" description="Disordered" evidence="3">
    <location>
        <begin position="1"/>
        <end position="51"/>
    </location>
</feature>
<evidence type="ECO:0000313" key="5">
    <source>
        <dbReference type="EMBL" id="KIJ63204.1"/>
    </source>
</evidence>
<evidence type="ECO:0000259" key="4">
    <source>
        <dbReference type="PROSITE" id="PS51279"/>
    </source>
</evidence>
<accession>A0A0C9VC79</accession>
<evidence type="ECO:0000256" key="3">
    <source>
        <dbReference type="SAM" id="MobiDB-lite"/>
    </source>
</evidence>
<dbReference type="Proteomes" id="UP000053820">
    <property type="component" value="Unassembled WGS sequence"/>
</dbReference>
<sequence length="239" mass="26368">MPPTTSSDSEDDHDYIPPAEDVDSSSESDEAERPVKEGPKEDLVDKKNREREALWASFQASVSTPTPPREEGPAKKLVKIEKKYLFAGKHVVDVVEVPEDSEDAKKWPLWRPEGAQLPSSEEQVPEAAQLNTEASSSSAAPTIEASKPAGRRPGPRKLRASLPSLPKAGSSQAKKITTLDKSAMDWRAHLHSQPGDVKDELNANRRGGGYLEKVEFLQRVGDRREDALEASKSNKRRKI</sequence>
<feature type="compositionally biased region" description="Polar residues" evidence="3">
    <location>
        <begin position="129"/>
        <end position="140"/>
    </location>
</feature>
<dbReference type="InterPro" id="IPR027124">
    <property type="entry name" value="Swc5/CFDP1/2"/>
</dbReference>
<dbReference type="Pfam" id="PF07572">
    <property type="entry name" value="BCNT"/>
    <property type="match status" value="1"/>
</dbReference>
<protein>
    <recommendedName>
        <fullName evidence="2">SWR1-complex protein 5</fullName>
    </recommendedName>
</protein>
<dbReference type="OrthoDB" id="445677at2759"/>
<feature type="region of interest" description="Disordered" evidence="3">
    <location>
        <begin position="95"/>
        <end position="206"/>
    </location>
</feature>
<dbReference type="PANTHER" id="PTHR48407">
    <property type="entry name" value="CRANIOFACIAL DEVELOPMENT PROTEIN 1"/>
    <property type="match status" value="1"/>
</dbReference>
<dbReference type="GO" id="GO:0000812">
    <property type="term" value="C:Swr1 complex"/>
    <property type="evidence" value="ECO:0007669"/>
    <property type="project" value="TreeGrafter"/>
</dbReference>
<organism evidence="5 6">
    <name type="scientific">Hydnomerulius pinastri MD-312</name>
    <dbReference type="NCBI Taxonomy" id="994086"/>
    <lineage>
        <taxon>Eukaryota</taxon>
        <taxon>Fungi</taxon>
        <taxon>Dikarya</taxon>
        <taxon>Basidiomycota</taxon>
        <taxon>Agaricomycotina</taxon>
        <taxon>Agaricomycetes</taxon>
        <taxon>Agaricomycetidae</taxon>
        <taxon>Boletales</taxon>
        <taxon>Boletales incertae sedis</taxon>
        <taxon>Leucogyrophana</taxon>
    </lineage>
</organism>
<dbReference type="HOGENOM" id="CLU_083063_0_0_1"/>
<feature type="compositionally biased region" description="Basic residues" evidence="3">
    <location>
        <begin position="149"/>
        <end position="159"/>
    </location>
</feature>
<dbReference type="EMBL" id="KN839852">
    <property type="protein sequence ID" value="KIJ63204.1"/>
    <property type="molecule type" value="Genomic_DNA"/>
</dbReference>
<feature type="compositionally biased region" description="Acidic residues" evidence="3">
    <location>
        <begin position="20"/>
        <end position="30"/>
    </location>
</feature>
<evidence type="ECO:0000256" key="2">
    <source>
        <dbReference type="ARBA" id="ARBA00019138"/>
    </source>
</evidence>
<keyword evidence="6" id="KW-1185">Reference proteome</keyword>
<proteinExistence type="inferred from homology"/>
<feature type="compositionally biased region" description="Basic and acidic residues" evidence="3">
    <location>
        <begin position="31"/>
        <end position="51"/>
    </location>
</feature>